<evidence type="ECO:0000313" key="1">
    <source>
        <dbReference type="EMBL" id="GBL85256.1"/>
    </source>
</evidence>
<organism evidence="1 2">
    <name type="scientific">Araneus ventricosus</name>
    <name type="common">Orbweaver spider</name>
    <name type="synonym">Epeira ventricosa</name>
    <dbReference type="NCBI Taxonomy" id="182803"/>
    <lineage>
        <taxon>Eukaryota</taxon>
        <taxon>Metazoa</taxon>
        <taxon>Ecdysozoa</taxon>
        <taxon>Arthropoda</taxon>
        <taxon>Chelicerata</taxon>
        <taxon>Arachnida</taxon>
        <taxon>Araneae</taxon>
        <taxon>Araneomorphae</taxon>
        <taxon>Entelegynae</taxon>
        <taxon>Araneoidea</taxon>
        <taxon>Araneidae</taxon>
        <taxon>Araneus</taxon>
    </lineage>
</organism>
<evidence type="ECO:0000313" key="2">
    <source>
        <dbReference type="Proteomes" id="UP000499080"/>
    </source>
</evidence>
<reference evidence="1 2" key="1">
    <citation type="journal article" date="2019" name="Sci. Rep.">
        <title>Orb-weaving spider Araneus ventricosus genome elucidates the spidroin gene catalogue.</title>
        <authorList>
            <person name="Kono N."/>
            <person name="Nakamura H."/>
            <person name="Ohtoshi R."/>
            <person name="Moran D.A.P."/>
            <person name="Shinohara A."/>
            <person name="Yoshida Y."/>
            <person name="Fujiwara M."/>
            <person name="Mori M."/>
            <person name="Tomita M."/>
            <person name="Arakawa K."/>
        </authorList>
    </citation>
    <scope>NUCLEOTIDE SEQUENCE [LARGE SCALE GENOMIC DNA]</scope>
</reference>
<accession>A0A4Y2B1U5</accession>
<sequence length="117" mass="13353">MGRYPLVGLGQLISGPSNTGQQSSRELQELSLVFFLHKQYICNTLTLSFLLLTNPFDLNQIRSMRPFALITSNTKSGRLSRSSYDAISEIIGEPSMVKRRMSSFRWYQVLQHPKVEV</sequence>
<dbReference type="EMBL" id="BGPR01081960">
    <property type="protein sequence ID" value="GBL85256.1"/>
    <property type="molecule type" value="Genomic_DNA"/>
</dbReference>
<proteinExistence type="predicted"/>
<comment type="caution">
    <text evidence="1">The sequence shown here is derived from an EMBL/GenBank/DDBJ whole genome shotgun (WGS) entry which is preliminary data.</text>
</comment>
<name>A0A4Y2B1U5_ARAVE</name>
<keyword evidence="2" id="KW-1185">Reference proteome</keyword>
<gene>
    <name evidence="1" type="ORF">AVEN_188487_1</name>
</gene>
<protein>
    <submittedName>
        <fullName evidence="1">Uncharacterized protein</fullName>
    </submittedName>
</protein>
<dbReference type="Proteomes" id="UP000499080">
    <property type="component" value="Unassembled WGS sequence"/>
</dbReference>
<dbReference type="AlphaFoldDB" id="A0A4Y2B1U5"/>